<dbReference type="RefSeq" id="WP_379787617.1">
    <property type="nucleotide sequence ID" value="NZ_JBHSKY010000015.1"/>
</dbReference>
<organism evidence="3 4">
    <name type="scientific">Halorubrum rubrum</name>
    <dbReference type="NCBI Taxonomy" id="1126240"/>
    <lineage>
        <taxon>Archaea</taxon>
        <taxon>Methanobacteriati</taxon>
        <taxon>Methanobacteriota</taxon>
        <taxon>Stenosarchaea group</taxon>
        <taxon>Halobacteria</taxon>
        <taxon>Halobacteriales</taxon>
        <taxon>Haloferacaceae</taxon>
        <taxon>Halorubrum</taxon>
    </lineage>
</organism>
<dbReference type="PANTHER" id="PTHR34512:SF30">
    <property type="entry name" value="OUTER MEMBRANE PROTEIN ASSEMBLY FACTOR BAMB"/>
    <property type="match status" value="1"/>
</dbReference>
<dbReference type="EMBL" id="JBHSKY010000015">
    <property type="protein sequence ID" value="MFC5279675.1"/>
    <property type="molecule type" value="Genomic_DNA"/>
</dbReference>
<dbReference type="AlphaFoldDB" id="A0ABD5R3V6"/>
<feature type="domain" description="Pyrrolo-quinoline quinone repeat" evidence="2">
    <location>
        <begin position="101"/>
        <end position="180"/>
    </location>
</feature>
<dbReference type="InterPro" id="IPR002372">
    <property type="entry name" value="PQQ_rpt_dom"/>
</dbReference>
<keyword evidence="4" id="KW-1185">Reference proteome</keyword>
<feature type="domain" description="Pyrrolo-quinoline quinone repeat" evidence="2">
    <location>
        <begin position="282"/>
        <end position="377"/>
    </location>
</feature>
<dbReference type="Proteomes" id="UP001596118">
    <property type="component" value="Unassembled WGS sequence"/>
</dbReference>
<feature type="region of interest" description="Disordered" evidence="1">
    <location>
        <begin position="20"/>
        <end position="71"/>
    </location>
</feature>
<evidence type="ECO:0000256" key="1">
    <source>
        <dbReference type="SAM" id="MobiDB-lite"/>
    </source>
</evidence>
<reference evidence="3 4" key="1">
    <citation type="journal article" date="2019" name="Int. J. Syst. Evol. Microbiol.">
        <title>The Global Catalogue of Microorganisms (GCM) 10K type strain sequencing project: providing services to taxonomists for standard genome sequencing and annotation.</title>
        <authorList>
            <consortium name="The Broad Institute Genomics Platform"/>
            <consortium name="The Broad Institute Genome Sequencing Center for Infectious Disease"/>
            <person name="Wu L."/>
            <person name="Ma J."/>
        </authorList>
    </citation>
    <scope>NUCLEOTIDE SEQUENCE [LARGE SCALE GENOMIC DNA]</scope>
    <source>
        <strain evidence="3 4">CGMCC 1.12124</strain>
    </source>
</reference>
<evidence type="ECO:0000313" key="3">
    <source>
        <dbReference type="EMBL" id="MFC5279675.1"/>
    </source>
</evidence>
<feature type="compositionally biased region" description="Acidic residues" evidence="1">
    <location>
        <begin position="25"/>
        <end position="41"/>
    </location>
</feature>
<sequence>MRRRRLIAVCGAGVVSGCLRVGETAADDGSEPTDEPEESENEAAGNGSESADDDSVEGSEPSSDESDEITSLDLTPAWDLDLRFRDVFAADSTFVGRFRLDTLVRLDPDGTVSWNTDDLSDAYGIQLDPTGTVYEEAIYAGTSGQAGDADNARLYAFDPNSGDVQWTDETATNGTRDLIDHYTRIDDCVVYGGQSGGTDNEQDSVVRALDAETGDELWDDELGTRFVVGLEGYDGRAFVGTTDEIIVYDAETGTEEGTIELTLGFSGVTYADETLYAYERVNETVTAVDANDYETLWQTESMTEPLGPSIGDTRFYVGDPAGFVRAYDRSTGERHWESPIDGSVATAPIPDGDRVWAGSDRGEVIAFAADTGDLLYKDRFDDEEVAFGVIDDVLLTDAKRTGYEIREE</sequence>
<evidence type="ECO:0000313" key="4">
    <source>
        <dbReference type="Proteomes" id="UP001596118"/>
    </source>
</evidence>
<dbReference type="InterPro" id="IPR018391">
    <property type="entry name" value="PQQ_b-propeller_rpt"/>
</dbReference>
<gene>
    <name evidence="3" type="ORF">ACFPM1_13035</name>
</gene>
<proteinExistence type="predicted"/>
<protein>
    <submittedName>
        <fullName evidence="3">PQQ-binding-like beta-propeller repeat protein</fullName>
    </submittedName>
</protein>
<dbReference type="PANTHER" id="PTHR34512">
    <property type="entry name" value="CELL SURFACE PROTEIN"/>
    <property type="match status" value="1"/>
</dbReference>
<feature type="compositionally biased region" description="Acidic residues" evidence="1">
    <location>
        <begin position="50"/>
        <end position="70"/>
    </location>
</feature>
<dbReference type="InterPro" id="IPR015943">
    <property type="entry name" value="WD40/YVTN_repeat-like_dom_sf"/>
</dbReference>
<dbReference type="Gene3D" id="2.130.10.10">
    <property type="entry name" value="YVTN repeat-like/Quinoprotein amine dehydrogenase"/>
    <property type="match status" value="1"/>
</dbReference>
<dbReference type="SUPFAM" id="SSF50998">
    <property type="entry name" value="Quinoprotein alcohol dehydrogenase-like"/>
    <property type="match status" value="1"/>
</dbReference>
<dbReference type="SMART" id="SM00564">
    <property type="entry name" value="PQQ"/>
    <property type="match status" value="4"/>
</dbReference>
<dbReference type="InterPro" id="IPR011047">
    <property type="entry name" value="Quinoprotein_ADH-like_sf"/>
</dbReference>
<dbReference type="Pfam" id="PF13360">
    <property type="entry name" value="PQQ_2"/>
    <property type="match status" value="2"/>
</dbReference>
<comment type="caution">
    <text evidence="3">The sequence shown here is derived from an EMBL/GenBank/DDBJ whole genome shotgun (WGS) entry which is preliminary data.</text>
</comment>
<name>A0ABD5R3V6_9EURY</name>
<dbReference type="Gene3D" id="2.40.10.480">
    <property type="match status" value="2"/>
</dbReference>
<evidence type="ECO:0000259" key="2">
    <source>
        <dbReference type="Pfam" id="PF13360"/>
    </source>
</evidence>
<accession>A0ABD5R3V6</accession>
<dbReference type="PROSITE" id="PS51257">
    <property type="entry name" value="PROKAR_LIPOPROTEIN"/>
    <property type="match status" value="1"/>
</dbReference>